<dbReference type="EMBL" id="CM039439">
    <property type="protein sequence ID" value="KAI4297105.1"/>
    <property type="molecule type" value="Genomic_DNA"/>
</dbReference>
<keyword evidence="2" id="KW-1185">Reference proteome</keyword>
<accession>A0ACB9KIT9</accession>
<comment type="caution">
    <text evidence="1">The sequence shown here is derived from an EMBL/GenBank/DDBJ whole genome shotgun (WGS) entry which is preliminary data.</text>
</comment>
<evidence type="ECO:0000313" key="2">
    <source>
        <dbReference type="Proteomes" id="UP000828941"/>
    </source>
</evidence>
<sequence length="195" mass="20756">MKIHQMGSQPLFFFFFIFLLTLAAGTVYGDDLRDKCTKDVQKVIPCLSFAKGDAAVPTKECCSAATAIKESEPDCLCYIIQQTHKGSPESKSLGIQEARLLQLPSVCNIKNASITNCPKLLHLTPGSPDAAIFTSANSSSPATPSSPASSGTSGSTTGLDEKSYGSSPRSHPIYILAVAFVTVFLAIPTEFIFNI</sequence>
<proteinExistence type="predicted"/>
<reference evidence="1 2" key="1">
    <citation type="journal article" date="2022" name="DNA Res.">
        <title>Chromosomal-level genome assembly of the orchid tree Bauhinia variegata (Leguminosae; Cercidoideae) supports the allotetraploid origin hypothesis of Bauhinia.</title>
        <authorList>
            <person name="Zhong Y."/>
            <person name="Chen Y."/>
            <person name="Zheng D."/>
            <person name="Pang J."/>
            <person name="Liu Y."/>
            <person name="Luo S."/>
            <person name="Meng S."/>
            <person name="Qian L."/>
            <person name="Wei D."/>
            <person name="Dai S."/>
            <person name="Zhou R."/>
        </authorList>
    </citation>
    <scope>NUCLEOTIDE SEQUENCE [LARGE SCALE GENOMIC DNA]</scope>
    <source>
        <strain evidence="1">BV-YZ2020</strain>
    </source>
</reference>
<dbReference type="Proteomes" id="UP000828941">
    <property type="component" value="Chromosome 14"/>
</dbReference>
<protein>
    <submittedName>
        <fullName evidence="1">Uncharacterized protein</fullName>
    </submittedName>
</protein>
<gene>
    <name evidence="1" type="ORF">L6164_037010</name>
</gene>
<organism evidence="1 2">
    <name type="scientific">Bauhinia variegata</name>
    <name type="common">Purple orchid tree</name>
    <name type="synonym">Phanera variegata</name>
    <dbReference type="NCBI Taxonomy" id="167791"/>
    <lineage>
        <taxon>Eukaryota</taxon>
        <taxon>Viridiplantae</taxon>
        <taxon>Streptophyta</taxon>
        <taxon>Embryophyta</taxon>
        <taxon>Tracheophyta</taxon>
        <taxon>Spermatophyta</taxon>
        <taxon>Magnoliopsida</taxon>
        <taxon>eudicotyledons</taxon>
        <taxon>Gunneridae</taxon>
        <taxon>Pentapetalae</taxon>
        <taxon>rosids</taxon>
        <taxon>fabids</taxon>
        <taxon>Fabales</taxon>
        <taxon>Fabaceae</taxon>
        <taxon>Cercidoideae</taxon>
        <taxon>Cercideae</taxon>
        <taxon>Bauhiniinae</taxon>
        <taxon>Bauhinia</taxon>
    </lineage>
</organism>
<evidence type="ECO:0000313" key="1">
    <source>
        <dbReference type="EMBL" id="KAI4297105.1"/>
    </source>
</evidence>
<name>A0ACB9KIT9_BAUVA</name>